<dbReference type="EMBL" id="JAWDGP010001968">
    <property type="protein sequence ID" value="KAK3786416.1"/>
    <property type="molecule type" value="Genomic_DNA"/>
</dbReference>
<reference evidence="1" key="1">
    <citation type="journal article" date="2023" name="G3 (Bethesda)">
        <title>A reference genome for the long-term kleptoplast-retaining sea slug Elysia crispata morphotype clarki.</title>
        <authorList>
            <person name="Eastman K.E."/>
            <person name="Pendleton A.L."/>
            <person name="Shaikh M.A."/>
            <person name="Suttiyut T."/>
            <person name="Ogas R."/>
            <person name="Tomko P."/>
            <person name="Gavelis G."/>
            <person name="Widhalm J.R."/>
            <person name="Wisecaver J.H."/>
        </authorList>
    </citation>
    <scope>NUCLEOTIDE SEQUENCE</scope>
    <source>
        <strain evidence="1">ECLA1</strain>
    </source>
</reference>
<protein>
    <submittedName>
        <fullName evidence="1">Uncharacterized protein</fullName>
    </submittedName>
</protein>
<keyword evidence="2" id="KW-1185">Reference proteome</keyword>
<name>A0AAE1AG16_9GAST</name>
<organism evidence="1 2">
    <name type="scientific">Elysia crispata</name>
    <name type="common">lettuce slug</name>
    <dbReference type="NCBI Taxonomy" id="231223"/>
    <lineage>
        <taxon>Eukaryota</taxon>
        <taxon>Metazoa</taxon>
        <taxon>Spiralia</taxon>
        <taxon>Lophotrochozoa</taxon>
        <taxon>Mollusca</taxon>
        <taxon>Gastropoda</taxon>
        <taxon>Heterobranchia</taxon>
        <taxon>Euthyneura</taxon>
        <taxon>Panpulmonata</taxon>
        <taxon>Sacoglossa</taxon>
        <taxon>Placobranchoidea</taxon>
        <taxon>Plakobranchidae</taxon>
        <taxon>Elysia</taxon>
    </lineage>
</organism>
<proteinExistence type="predicted"/>
<sequence>MFSTISASTVHHYSPDWVSLVSSMMTEADLKKALTLVEYSLLPVDCNSSSETELLPCTVLAPGPKEVLPFSADHLDWAEGNEAKNQAEWLNASTLPLLPQLSRLVFKEIEGH</sequence>
<accession>A0AAE1AG16</accession>
<dbReference type="AlphaFoldDB" id="A0AAE1AG16"/>
<comment type="caution">
    <text evidence="1">The sequence shown here is derived from an EMBL/GenBank/DDBJ whole genome shotgun (WGS) entry which is preliminary data.</text>
</comment>
<evidence type="ECO:0000313" key="2">
    <source>
        <dbReference type="Proteomes" id="UP001283361"/>
    </source>
</evidence>
<gene>
    <name evidence="1" type="ORF">RRG08_011732</name>
</gene>
<evidence type="ECO:0000313" key="1">
    <source>
        <dbReference type="EMBL" id="KAK3786416.1"/>
    </source>
</evidence>
<dbReference type="Proteomes" id="UP001283361">
    <property type="component" value="Unassembled WGS sequence"/>
</dbReference>